<dbReference type="KEGG" id="ptm:GSPATT00014110001"/>
<dbReference type="SUPFAM" id="SSF53187">
    <property type="entry name" value="Zn-dependent exopeptidases"/>
    <property type="match status" value="1"/>
</dbReference>
<dbReference type="EMBL" id="CT868319">
    <property type="protein sequence ID" value="CAK79143.1"/>
    <property type="molecule type" value="Genomic_DNA"/>
</dbReference>
<name>A0D7X6_PARTE</name>
<dbReference type="PANTHER" id="PTHR12756:SF11">
    <property type="entry name" value="CYTOSOLIC CARBOXYPEPTIDASE 1"/>
    <property type="match status" value="1"/>
</dbReference>
<keyword evidence="7" id="KW-1185">Reference proteome</keyword>
<dbReference type="GeneID" id="5032325"/>
<dbReference type="PROSITE" id="PS52035">
    <property type="entry name" value="PEPTIDASE_M14"/>
    <property type="match status" value="1"/>
</dbReference>
<organism evidence="6 7">
    <name type="scientific">Paramecium tetraurelia</name>
    <dbReference type="NCBI Taxonomy" id="5888"/>
    <lineage>
        <taxon>Eukaryota</taxon>
        <taxon>Sar</taxon>
        <taxon>Alveolata</taxon>
        <taxon>Ciliophora</taxon>
        <taxon>Intramacronucleata</taxon>
        <taxon>Oligohymenophorea</taxon>
        <taxon>Peniculida</taxon>
        <taxon>Parameciidae</taxon>
        <taxon>Paramecium</taxon>
    </lineage>
</organism>
<dbReference type="GO" id="GO:0015630">
    <property type="term" value="C:microtubule cytoskeleton"/>
    <property type="evidence" value="ECO:0000318"/>
    <property type="project" value="GO_Central"/>
</dbReference>
<dbReference type="Pfam" id="PF00246">
    <property type="entry name" value="Peptidase_M14"/>
    <property type="match status" value="1"/>
</dbReference>
<evidence type="ECO:0000259" key="5">
    <source>
        <dbReference type="PROSITE" id="PS52035"/>
    </source>
</evidence>
<dbReference type="InParanoid" id="A0D7X6"/>
<dbReference type="Pfam" id="PF18027">
    <property type="entry name" value="Pepdidase_M14_N"/>
    <property type="match status" value="1"/>
</dbReference>
<dbReference type="InterPro" id="IPR040626">
    <property type="entry name" value="Pepdidase_M14_N"/>
</dbReference>
<dbReference type="AlphaFoldDB" id="A0D7X6"/>
<dbReference type="GO" id="GO:0008270">
    <property type="term" value="F:zinc ion binding"/>
    <property type="evidence" value="ECO:0007669"/>
    <property type="project" value="InterPro"/>
</dbReference>
<comment type="cofactor">
    <cofactor evidence="1">
        <name>Zn(2+)</name>
        <dbReference type="ChEBI" id="CHEBI:29105"/>
    </cofactor>
</comment>
<dbReference type="Gene3D" id="3.40.630.10">
    <property type="entry name" value="Zn peptidases"/>
    <property type="match status" value="1"/>
</dbReference>
<comment type="similarity">
    <text evidence="2 3">Belongs to the peptidase M14 family.</text>
</comment>
<evidence type="ECO:0000256" key="4">
    <source>
        <dbReference type="SAM" id="MobiDB-lite"/>
    </source>
</evidence>
<evidence type="ECO:0000313" key="6">
    <source>
        <dbReference type="EMBL" id="CAK79143.1"/>
    </source>
</evidence>
<dbReference type="GO" id="GO:0004181">
    <property type="term" value="F:metallocarboxypeptidase activity"/>
    <property type="evidence" value="ECO:0000318"/>
    <property type="project" value="GO_Central"/>
</dbReference>
<dbReference type="PANTHER" id="PTHR12756">
    <property type="entry name" value="CYTOSOLIC CARBOXYPEPTIDASE"/>
    <property type="match status" value="1"/>
</dbReference>
<evidence type="ECO:0000256" key="2">
    <source>
        <dbReference type="ARBA" id="ARBA00005988"/>
    </source>
</evidence>
<evidence type="ECO:0000256" key="3">
    <source>
        <dbReference type="PROSITE-ProRule" id="PRU01379"/>
    </source>
</evidence>
<sequence>MFFNVELLKFDNLPQFMIEQILTVPHTFYYSMLNQDVDLNIQPFLNQIPKAITLTDHSFSLENDMLLGWAPKVDYSKLLTLNFANHLNDSIIAKALHNNQLVYLGFRPQDTGQMHKQYSNGSSYPFKQIKILQRKPQLPFLGMNPNLSSRIIFNSTFESGNLDVVVKCSETEYDLYMRVDGNTKGHTSWYNFEVTGMKKAETIQLNVCNFRKSRTLYERGMKPYLWRSTNPEWQQGGEQMQYKTHYHQHYNCLSFKLVCNGDNELIKVAYCVPYTYTQLLEFCLNMQKNCNHVEKTVFCESLSGIQLPLYTFSNGNNNQNQKCMIIQARIHPGESNGSWVMQGLLEFLSSQQGLKLIKKCVIKVVPMMNPDGVILGNYRTGIAGKDLNRRFKLTDQMLFPTVWAMKRLVKEQHSIFGNNLIGFIDLHGHSVKKNVFLYGPEYPLWNYNYYKCRVLAKLLGQKTEMFRYYSSIFRISQSKKSTARGVFLDLYDIVNCFTIESSNGSYYNSTQTFEFTCKHWIQMGWIIGEALTELVEMQSEMDVIYNQKNDETKRSNRQLKNSSFNKKRSFTGYQEDQCYQQFQNTKFANLFDELKQDADKMNISVSEKESDSSDDDGSETYLEDLKQQLLLSEDLTKSRYKEKPMISIMQPVSKSKIEQRFSPRIQQQQQQSSQQSIMLSIQKSEKKFNNPSRSAQNSIIKKVSSNSQSKKSTKITNYITNFATGQNSATLVFQEDYNLNQFQPLQQLMHTTLQRPSTANLEVTEEDIQFPIQSFNTSNYNVFKQHTRLRSNITINKQLKDQKKLQSKSHQTTPPLLQQMGINVKNKLNTQTNLEQLGLKVKPQHFLAPKKSEEPLITDLSKNFNSIIESQKSTRPPKPNVPPSFYSVKRHMMLRLKN</sequence>
<dbReference type="GO" id="GO:0015631">
    <property type="term" value="F:tubulin binding"/>
    <property type="evidence" value="ECO:0000318"/>
    <property type="project" value="GO_Central"/>
</dbReference>
<gene>
    <name evidence="6" type="ORF">GSPATT00014110001</name>
</gene>
<dbReference type="InterPro" id="IPR000834">
    <property type="entry name" value="Peptidase_M14"/>
</dbReference>
<protein>
    <recommendedName>
        <fullName evidence="5">Peptidase M14 domain-containing protein</fullName>
    </recommendedName>
</protein>
<dbReference type="OrthoDB" id="10253041at2759"/>
<dbReference type="HOGENOM" id="CLU_322506_0_0_1"/>
<dbReference type="RefSeq" id="XP_001446540.1">
    <property type="nucleotide sequence ID" value="XM_001446503.1"/>
</dbReference>
<proteinExistence type="inferred from homology"/>
<dbReference type="eggNOG" id="KOG3641">
    <property type="taxonomic scope" value="Eukaryota"/>
</dbReference>
<accession>A0D7X6</accession>
<feature type="region of interest" description="Disordered" evidence="4">
    <location>
        <begin position="687"/>
        <end position="707"/>
    </location>
</feature>
<evidence type="ECO:0000313" key="7">
    <source>
        <dbReference type="Proteomes" id="UP000000600"/>
    </source>
</evidence>
<dbReference type="GO" id="GO:0005737">
    <property type="term" value="C:cytoplasm"/>
    <property type="evidence" value="ECO:0000318"/>
    <property type="project" value="GO_Central"/>
</dbReference>
<dbReference type="STRING" id="5888.A0D7X6"/>
<reference evidence="6 7" key="1">
    <citation type="journal article" date="2006" name="Nature">
        <title>Global trends of whole-genome duplications revealed by the ciliate Paramecium tetraurelia.</title>
        <authorList>
            <consortium name="Genoscope"/>
            <person name="Aury J.-M."/>
            <person name="Jaillon O."/>
            <person name="Duret L."/>
            <person name="Noel B."/>
            <person name="Jubin C."/>
            <person name="Porcel B.M."/>
            <person name="Segurens B."/>
            <person name="Daubin V."/>
            <person name="Anthouard V."/>
            <person name="Aiach N."/>
            <person name="Arnaiz O."/>
            <person name="Billaut A."/>
            <person name="Beisson J."/>
            <person name="Blanc I."/>
            <person name="Bouhouche K."/>
            <person name="Camara F."/>
            <person name="Duharcourt S."/>
            <person name="Guigo R."/>
            <person name="Gogendeau D."/>
            <person name="Katinka M."/>
            <person name="Keller A.-M."/>
            <person name="Kissmehl R."/>
            <person name="Klotz C."/>
            <person name="Koll F."/>
            <person name="Le Moue A."/>
            <person name="Lepere C."/>
            <person name="Malinsky S."/>
            <person name="Nowacki M."/>
            <person name="Nowak J.K."/>
            <person name="Plattner H."/>
            <person name="Poulain J."/>
            <person name="Ruiz F."/>
            <person name="Serrano V."/>
            <person name="Zagulski M."/>
            <person name="Dessen P."/>
            <person name="Betermier M."/>
            <person name="Weissenbach J."/>
            <person name="Scarpelli C."/>
            <person name="Schachter V."/>
            <person name="Sperling L."/>
            <person name="Meyer E."/>
            <person name="Cohen J."/>
            <person name="Wincker P."/>
        </authorList>
    </citation>
    <scope>NUCLEOTIDE SEQUENCE [LARGE SCALE GENOMIC DNA]</scope>
    <source>
        <strain evidence="6 7">Stock d4-2</strain>
    </source>
</reference>
<dbReference type="OMA" id="TEMFRYY"/>
<feature type="active site" description="Proton donor/acceptor" evidence="3">
    <location>
        <position position="500"/>
    </location>
</feature>
<feature type="domain" description="Peptidase M14" evidence="5">
    <location>
        <begin position="272"/>
        <end position="538"/>
    </location>
</feature>
<dbReference type="Proteomes" id="UP000000600">
    <property type="component" value="Unassembled WGS sequence"/>
</dbReference>
<feature type="compositionally biased region" description="Low complexity" evidence="4">
    <location>
        <begin position="696"/>
        <end position="707"/>
    </location>
</feature>
<dbReference type="Gene3D" id="2.60.40.3120">
    <property type="match status" value="1"/>
</dbReference>
<dbReference type="InterPro" id="IPR050821">
    <property type="entry name" value="Cytosolic_carboxypeptidase"/>
</dbReference>
<dbReference type="GO" id="GO:0006508">
    <property type="term" value="P:proteolysis"/>
    <property type="evidence" value="ECO:0007669"/>
    <property type="project" value="InterPro"/>
</dbReference>
<evidence type="ECO:0000256" key="1">
    <source>
        <dbReference type="ARBA" id="ARBA00001947"/>
    </source>
</evidence>